<evidence type="ECO:0000256" key="4">
    <source>
        <dbReference type="SAM" id="MobiDB-lite"/>
    </source>
</evidence>
<sequence length="230" mass="25197">MSDLPIPPASADAHALLLQHHPPALASTLLHEKIHNKPLALHPSHPAPAPNARDSRQRNRHTSSSSSTTTTSRPKPLTALEKRSLRVHAPRLSSLRYGTFLPLKALWVEYAQSLVAMGGGADAMAQRLAAGDLHGAEVEVVRCRCVDRVGIVGVVVKETKGVLVVVCEKGGGKTVPKEFTVFRVRIPPTADEKARYNRRDMVLDLHGQQMMFRAAERAGRKFKPKPMLEL</sequence>
<feature type="region of interest" description="Disordered" evidence="4">
    <location>
        <begin position="39"/>
        <end position="82"/>
    </location>
</feature>
<comment type="subcellular location">
    <subcellularLocation>
        <location evidence="1">Nucleus</location>
    </subcellularLocation>
</comment>
<dbReference type="GO" id="GO:0030677">
    <property type="term" value="C:ribonuclease P complex"/>
    <property type="evidence" value="ECO:0007669"/>
    <property type="project" value="InterPro"/>
</dbReference>
<protein>
    <recommendedName>
        <fullName evidence="3">Ribonuclease P protein subunit</fullName>
    </recommendedName>
</protein>
<dbReference type="PANTHER" id="PTHR13348">
    <property type="entry name" value="RIBONUCLEASE P SUBUNIT P29"/>
    <property type="match status" value="1"/>
</dbReference>
<keyword evidence="3" id="KW-0819">tRNA processing</keyword>
<dbReference type="EMBL" id="VXIS01000105">
    <property type="protein sequence ID" value="KAA8904665.1"/>
    <property type="molecule type" value="Genomic_DNA"/>
</dbReference>
<keyword evidence="3" id="KW-0539">Nucleus</keyword>
<dbReference type="InterPro" id="IPR023534">
    <property type="entry name" value="Rof/RNase_P-like"/>
</dbReference>
<comment type="similarity">
    <text evidence="2">Belongs to the eukaryotic/archaeal RNase P protein component 1 family.</text>
</comment>
<dbReference type="InParanoid" id="A0A5J5EUQ7"/>
<evidence type="ECO:0000313" key="5">
    <source>
        <dbReference type="EMBL" id="KAA8904665.1"/>
    </source>
</evidence>
<evidence type="ECO:0000256" key="2">
    <source>
        <dbReference type="ARBA" id="ARBA00006181"/>
    </source>
</evidence>
<evidence type="ECO:0000256" key="1">
    <source>
        <dbReference type="ARBA" id="ARBA00004123"/>
    </source>
</evidence>
<comment type="caution">
    <text evidence="5">The sequence shown here is derived from an EMBL/GenBank/DDBJ whole genome shotgun (WGS) entry which is preliminary data.</text>
</comment>
<organism evidence="5 6">
    <name type="scientific">Sphaerosporella brunnea</name>
    <dbReference type="NCBI Taxonomy" id="1250544"/>
    <lineage>
        <taxon>Eukaryota</taxon>
        <taxon>Fungi</taxon>
        <taxon>Dikarya</taxon>
        <taxon>Ascomycota</taxon>
        <taxon>Pezizomycotina</taxon>
        <taxon>Pezizomycetes</taxon>
        <taxon>Pezizales</taxon>
        <taxon>Pyronemataceae</taxon>
        <taxon>Sphaerosporella</taxon>
    </lineage>
</organism>
<dbReference type="GO" id="GO:0001682">
    <property type="term" value="P:tRNA 5'-leader removal"/>
    <property type="evidence" value="ECO:0007669"/>
    <property type="project" value="InterPro"/>
</dbReference>
<evidence type="ECO:0000256" key="3">
    <source>
        <dbReference type="PIRNR" id="PIRNR027081"/>
    </source>
</evidence>
<dbReference type="InterPro" id="IPR036980">
    <property type="entry name" value="RNase_P/MRP_Rpp29_sf"/>
</dbReference>
<reference evidence="5 6" key="1">
    <citation type="submission" date="2019-09" db="EMBL/GenBank/DDBJ databases">
        <title>Draft genome of the ectomycorrhizal ascomycete Sphaerosporella brunnea.</title>
        <authorList>
            <consortium name="DOE Joint Genome Institute"/>
            <person name="Benucci G.M."/>
            <person name="Marozzi G."/>
            <person name="Antonielli L."/>
            <person name="Sanchez S."/>
            <person name="Marco P."/>
            <person name="Wang X."/>
            <person name="Falini L.B."/>
            <person name="Barry K."/>
            <person name="Haridas S."/>
            <person name="Lipzen A."/>
            <person name="Labutti K."/>
            <person name="Grigoriev I.V."/>
            <person name="Murat C."/>
            <person name="Martin F."/>
            <person name="Albertini E."/>
            <person name="Donnini D."/>
            <person name="Bonito G."/>
        </authorList>
    </citation>
    <scope>NUCLEOTIDE SEQUENCE [LARGE SCALE GENOMIC DNA]</scope>
    <source>
        <strain evidence="5 6">Sb_GMNB300</strain>
    </source>
</reference>
<dbReference type="Gene3D" id="2.30.30.210">
    <property type="entry name" value="Ribonuclease P/MRP, subunit p29"/>
    <property type="match status" value="1"/>
</dbReference>
<dbReference type="GO" id="GO:0033204">
    <property type="term" value="F:ribonuclease P RNA binding"/>
    <property type="evidence" value="ECO:0007669"/>
    <property type="project" value="InterPro"/>
</dbReference>
<dbReference type="GO" id="GO:0006364">
    <property type="term" value="P:rRNA processing"/>
    <property type="evidence" value="ECO:0007669"/>
    <property type="project" value="TreeGrafter"/>
</dbReference>
<name>A0A5J5EUQ7_9PEZI</name>
<gene>
    <name evidence="5" type="ORF">FN846DRAFT_907696</name>
</gene>
<dbReference type="InterPro" id="IPR016848">
    <property type="entry name" value="RNase_P/MRP_Rpp29-subunit"/>
</dbReference>
<dbReference type="GO" id="GO:0000172">
    <property type="term" value="C:ribonuclease MRP complex"/>
    <property type="evidence" value="ECO:0007669"/>
    <property type="project" value="InterPro"/>
</dbReference>
<dbReference type="Proteomes" id="UP000326924">
    <property type="component" value="Unassembled WGS sequence"/>
</dbReference>
<feature type="compositionally biased region" description="Low complexity" evidence="4">
    <location>
        <begin position="62"/>
        <end position="72"/>
    </location>
</feature>
<dbReference type="SUPFAM" id="SSF101744">
    <property type="entry name" value="Rof/RNase P subunit-like"/>
    <property type="match status" value="1"/>
</dbReference>
<dbReference type="InterPro" id="IPR002730">
    <property type="entry name" value="Rpp29/RNP1"/>
</dbReference>
<accession>A0A5J5EUQ7</accession>
<dbReference type="Pfam" id="PF01868">
    <property type="entry name" value="RNase_P-MRP_p29"/>
    <property type="match status" value="1"/>
</dbReference>
<proteinExistence type="inferred from homology"/>
<dbReference type="PIRSF" id="PIRSF027081">
    <property type="entry name" value="RNase_P/MRP_p29_subunit"/>
    <property type="match status" value="1"/>
</dbReference>
<dbReference type="GO" id="GO:0005634">
    <property type="term" value="C:nucleus"/>
    <property type="evidence" value="ECO:0007669"/>
    <property type="project" value="UniProtKB-SubCell"/>
</dbReference>
<dbReference type="PANTHER" id="PTHR13348:SF0">
    <property type="entry name" value="RIBONUCLEASE P PROTEIN SUBUNIT P29"/>
    <property type="match status" value="1"/>
</dbReference>
<dbReference type="AlphaFoldDB" id="A0A5J5EUQ7"/>
<evidence type="ECO:0000313" key="6">
    <source>
        <dbReference type="Proteomes" id="UP000326924"/>
    </source>
</evidence>
<dbReference type="SMART" id="SM00538">
    <property type="entry name" value="POP4"/>
    <property type="match status" value="1"/>
</dbReference>
<keyword evidence="6" id="KW-1185">Reference proteome</keyword>
<dbReference type="OrthoDB" id="124041at2759"/>